<evidence type="ECO:0000313" key="9">
    <source>
        <dbReference type="EMBL" id="AMJ73420.1"/>
    </source>
</evidence>
<evidence type="ECO:0000256" key="1">
    <source>
        <dbReference type="ARBA" id="ARBA00004651"/>
    </source>
</evidence>
<evidence type="ECO:0000256" key="4">
    <source>
        <dbReference type="ARBA" id="ARBA00022692"/>
    </source>
</evidence>
<evidence type="ECO:0000313" key="10">
    <source>
        <dbReference type="EMBL" id="MDO6576364.1"/>
    </source>
</evidence>
<keyword evidence="4 7" id="KW-0812">Transmembrane</keyword>
<feature type="transmembrane region" description="Helical" evidence="7">
    <location>
        <begin position="43"/>
        <end position="61"/>
    </location>
</feature>
<dbReference type="EMBL" id="CP013926">
    <property type="protein sequence ID" value="AMJ73420.1"/>
    <property type="molecule type" value="Genomic_DNA"/>
</dbReference>
<dbReference type="Pfam" id="PF04239">
    <property type="entry name" value="DUF421"/>
    <property type="match status" value="1"/>
</dbReference>
<dbReference type="EMBL" id="JAUOQI010000002">
    <property type="protein sequence ID" value="MDO6576364.1"/>
    <property type="molecule type" value="Genomic_DNA"/>
</dbReference>
<evidence type="ECO:0000259" key="8">
    <source>
        <dbReference type="Pfam" id="PF04239"/>
    </source>
</evidence>
<feature type="transmembrane region" description="Helical" evidence="7">
    <location>
        <begin position="67"/>
        <end position="87"/>
    </location>
</feature>
<dbReference type="InterPro" id="IPR007353">
    <property type="entry name" value="DUF421"/>
</dbReference>
<evidence type="ECO:0000256" key="3">
    <source>
        <dbReference type="ARBA" id="ARBA00022475"/>
    </source>
</evidence>
<dbReference type="RefSeq" id="WP_057793723.1">
    <property type="nucleotide sequence ID" value="NZ_CAXIBE010000006.1"/>
</dbReference>
<feature type="domain" description="YetF C-terminal" evidence="8">
    <location>
        <begin position="90"/>
        <end position="158"/>
    </location>
</feature>
<dbReference type="AlphaFoldDB" id="A0AAW7YVG4"/>
<dbReference type="GO" id="GO:0005886">
    <property type="term" value="C:plasma membrane"/>
    <property type="evidence" value="ECO:0007669"/>
    <property type="project" value="UniProtKB-SubCell"/>
</dbReference>
<keyword evidence="6 7" id="KW-0472">Membrane</keyword>
<reference evidence="10" key="2">
    <citation type="submission" date="2023-07" db="EMBL/GenBank/DDBJ databases">
        <title>Genome content predicts the carbon catabolic preferences of heterotrophic bacteria.</title>
        <authorList>
            <person name="Gralka M."/>
        </authorList>
    </citation>
    <scope>NUCLEOTIDE SEQUENCE</scope>
    <source>
        <strain evidence="10">F2M12</strain>
    </source>
</reference>
<proteinExistence type="inferred from homology"/>
<comment type="similarity">
    <text evidence="2">Belongs to the UPF0702 family.</text>
</comment>
<feature type="transmembrane region" description="Helical" evidence="7">
    <location>
        <begin position="12"/>
        <end position="31"/>
    </location>
</feature>
<keyword evidence="5 7" id="KW-1133">Transmembrane helix</keyword>
<evidence type="ECO:0000256" key="2">
    <source>
        <dbReference type="ARBA" id="ARBA00006448"/>
    </source>
</evidence>
<name>A0AAW7YVG4_9ALTE</name>
<evidence type="ECO:0000256" key="6">
    <source>
        <dbReference type="ARBA" id="ARBA00023136"/>
    </source>
</evidence>
<evidence type="ECO:0000256" key="7">
    <source>
        <dbReference type="SAM" id="Phobius"/>
    </source>
</evidence>
<dbReference type="PANTHER" id="PTHR34582">
    <property type="entry name" value="UPF0702 TRANSMEMBRANE PROTEIN YCAP"/>
    <property type="match status" value="1"/>
</dbReference>
<dbReference type="Proteomes" id="UP001170717">
    <property type="component" value="Unassembled WGS sequence"/>
</dbReference>
<evidence type="ECO:0000256" key="5">
    <source>
        <dbReference type="ARBA" id="ARBA00022989"/>
    </source>
</evidence>
<dbReference type="Gene3D" id="3.30.240.20">
    <property type="entry name" value="bsu07140 like domains"/>
    <property type="match status" value="1"/>
</dbReference>
<dbReference type="InterPro" id="IPR023090">
    <property type="entry name" value="UPF0702_alpha/beta_dom_sf"/>
</dbReference>
<evidence type="ECO:0000313" key="12">
    <source>
        <dbReference type="Proteomes" id="UP001170717"/>
    </source>
</evidence>
<gene>
    <name evidence="9" type="ORF">AVL57_05185</name>
    <name evidence="10" type="ORF">Q4527_03140</name>
</gene>
<accession>A0AAW7YVG4</accession>
<keyword evidence="11" id="KW-1185">Reference proteome</keyword>
<evidence type="ECO:0000313" key="11">
    <source>
        <dbReference type="Proteomes" id="UP000056750"/>
    </source>
</evidence>
<dbReference type="PANTHER" id="PTHR34582:SF6">
    <property type="entry name" value="UPF0702 TRANSMEMBRANE PROTEIN YCAP"/>
    <property type="match status" value="1"/>
</dbReference>
<organism evidence="10 12">
    <name type="scientific">Alteromonas stellipolaris</name>
    <dbReference type="NCBI Taxonomy" id="233316"/>
    <lineage>
        <taxon>Bacteria</taxon>
        <taxon>Pseudomonadati</taxon>
        <taxon>Pseudomonadota</taxon>
        <taxon>Gammaproteobacteria</taxon>
        <taxon>Alteromonadales</taxon>
        <taxon>Alteromonadaceae</taxon>
        <taxon>Alteromonas/Salinimonas group</taxon>
        <taxon>Alteromonas</taxon>
    </lineage>
</organism>
<reference evidence="9 11" key="1">
    <citation type="submission" date="2015-12" db="EMBL/GenBank/DDBJ databases">
        <title>Intraspecies pangenome expansion in the marine bacterium Alteromonas.</title>
        <authorList>
            <person name="Lopez-Perez M."/>
            <person name="Rodriguez-Valera F."/>
        </authorList>
    </citation>
    <scope>NUCLEOTIDE SEQUENCE [LARGE SCALE GENOMIC DNA]</scope>
    <source>
        <strain evidence="9 11">LMG 21861</strain>
    </source>
</reference>
<comment type="subcellular location">
    <subcellularLocation>
        <location evidence="1">Cell membrane</location>
        <topology evidence="1">Multi-pass membrane protein</topology>
    </subcellularLocation>
</comment>
<keyword evidence="3" id="KW-1003">Cell membrane</keyword>
<sequence>MFSALPTLDILLKGLLLTTMGMFWVVLLVRVNGLRSFSKMTNFDFVMTVAVGSLLASASQANSWSAFFQAMIAMAALFLVQFVTALLRRRSDKIEALMQNTPVILMRDGEIIDSALAETRVARSDLMAKLREANVLNMQQVRAVVLETTGDISVLHGNHCADDMLEGTKTIAHQ</sequence>
<dbReference type="Proteomes" id="UP000056750">
    <property type="component" value="Chromosome"/>
</dbReference>
<protein>
    <submittedName>
        <fullName evidence="10">DUF421 domain-containing protein</fullName>
    </submittedName>
</protein>
<dbReference type="KEGG" id="asq:AVL57_05185"/>